<sequence length="382" mass="41570">MYFSRSWILISALALCAPAAAAPTREPASAPRPDGPPMRVTIVRGAYPGCEPNCEEWIAAEGRIEKQSPALFRAAIDAAEPRKPPILIHSGGGDVDSAIAIGRLLRRKGFQVAVARTEFLAEAAPAAAEPARRKIKKPEPPRARGFARSLQASCASACTLILAAGTQRYVGPTALVGLHEIVVPETTVTQTMRYYRIRTLTKGGRVVSKEKVLVGEKNFVRHIGRSKPTPETYRRVRRYLAEMGETKEVVDLMMTAPPESMRWLTRAELVSTKLATDERGGETLVAYVPPPPPPPKFAVRPIYETFVALQRETAASSHAPPSSPPSPPSIRPPSWLELDRDWALPAGLSGGLLLLLILSSLFRTLRGPEPQRWRPPVAGDAP</sequence>
<feature type="signal peptide" evidence="2">
    <location>
        <begin position="1"/>
        <end position="21"/>
    </location>
</feature>
<proteinExistence type="predicted"/>
<dbReference type="SUPFAM" id="SSF52096">
    <property type="entry name" value="ClpP/crotonase"/>
    <property type="match status" value="1"/>
</dbReference>
<feature type="chain" id="PRO_5021710261" evidence="2">
    <location>
        <begin position="22"/>
        <end position="382"/>
    </location>
</feature>
<dbReference type="RefSeq" id="WP_142863758.1">
    <property type="nucleotide sequence ID" value="NZ_VJMF01000065.1"/>
</dbReference>
<gene>
    <name evidence="3" type="ORF">FM996_15435</name>
</gene>
<evidence type="ECO:0000256" key="2">
    <source>
        <dbReference type="SAM" id="SignalP"/>
    </source>
</evidence>
<dbReference type="EMBL" id="VJMF01000065">
    <property type="protein sequence ID" value="TRL30729.1"/>
    <property type="molecule type" value="Genomic_DNA"/>
</dbReference>
<comment type="caution">
    <text evidence="3">The sequence shown here is derived from an EMBL/GenBank/DDBJ whole genome shotgun (WGS) entry which is preliminary data.</text>
</comment>
<evidence type="ECO:0000313" key="3">
    <source>
        <dbReference type="EMBL" id="TRL30729.1"/>
    </source>
</evidence>
<name>A0A549SM75_METSR</name>
<dbReference type="Proteomes" id="UP000316781">
    <property type="component" value="Unassembled WGS sequence"/>
</dbReference>
<feature type="region of interest" description="Disordered" evidence="1">
    <location>
        <begin position="313"/>
        <end position="332"/>
    </location>
</feature>
<feature type="compositionally biased region" description="Pro residues" evidence="1">
    <location>
        <begin position="321"/>
        <end position="331"/>
    </location>
</feature>
<dbReference type="AlphaFoldDB" id="A0A549SM75"/>
<organism evidence="3 4">
    <name type="scientific">Methylosinus sporium</name>
    <dbReference type="NCBI Taxonomy" id="428"/>
    <lineage>
        <taxon>Bacteria</taxon>
        <taxon>Pseudomonadati</taxon>
        <taxon>Pseudomonadota</taxon>
        <taxon>Alphaproteobacteria</taxon>
        <taxon>Hyphomicrobiales</taxon>
        <taxon>Methylocystaceae</taxon>
        <taxon>Methylosinus</taxon>
    </lineage>
</organism>
<dbReference type="Gene3D" id="3.90.226.10">
    <property type="entry name" value="2-enoyl-CoA Hydratase, Chain A, domain 1"/>
    <property type="match status" value="1"/>
</dbReference>
<protein>
    <submittedName>
        <fullName evidence="3">Uncharacterized protein</fullName>
    </submittedName>
</protein>
<accession>A0A549SM75</accession>
<keyword evidence="2" id="KW-0732">Signal</keyword>
<evidence type="ECO:0000313" key="4">
    <source>
        <dbReference type="Proteomes" id="UP000316781"/>
    </source>
</evidence>
<dbReference type="InterPro" id="IPR029045">
    <property type="entry name" value="ClpP/crotonase-like_dom_sf"/>
</dbReference>
<reference evidence="3 4" key="1">
    <citation type="submission" date="2019-07" db="EMBL/GenBank/DDBJ databases">
        <title>Ln-dependent methylotrophs.</title>
        <authorList>
            <person name="Tani A."/>
        </authorList>
    </citation>
    <scope>NUCLEOTIDE SEQUENCE [LARGE SCALE GENOMIC DNA]</scope>
    <source>
        <strain evidence="3 4">SM89A</strain>
    </source>
</reference>
<evidence type="ECO:0000256" key="1">
    <source>
        <dbReference type="SAM" id="MobiDB-lite"/>
    </source>
</evidence>